<dbReference type="Proteomes" id="UP000694843">
    <property type="component" value="Unplaced"/>
</dbReference>
<evidence type="ECO:0000313" key="6">
    <source>
        <dbReference type="Proteomes" id="UP000694843"/>
    </source>
</evidence>
<dbReference type="GO" id="GO:0000287">
    <property type="term" value="F:magnesium ion binding"/>
    <property type="evidence" value="ECO:0007669"/>
    <property type="project" value="TreeGrafter"/>
</dbReference>
<evidence type="ECO:0000313" key="7">
    <source>
        <dbReference type="RefSeq" id="XP_018013815.1"/>
    </source>
</evidence>
<reference evidence="7" key="1">
    <citation type="submission" date="2025-08" db="UniProtKB">
        <authorList>
            <consortium name="RefSeq"/>
        </authorList>
    </citation>
    <scope>IDENTIFICATION</scope>
</reference>
<dbReference type="PANTHER" id="PTHR45791:SF1">
    <property type="entry name" value="CALCIUM AND INTEGRIN BINDING FAMILY MEMBER 1"/>
    <property type="match status" value="1"/>
</dbReference>
<keyword evidence="3" id="KW-0106">Calcium</keyword>
<evidence type="ECO:0000256" key="1">
    <source>
        <dbReference type="ARBA" id="ARBA00022723"/>
    </source>
</evidence>
<sequence length="196" mass="22222">MGQGKSQFSEAELEDYQDLTYFTKKEILYAHNHFQKLAPEKVGHNPNAKLPMDKLLTLPELRANPFADRICQVFSSSKDGDCTFEDFLDMMSVFSEAAPKTVKTAYAFRIYDFDGDEYLDRSDLTQVVCRLIGGRHVTEPSQLVADLRMSSSDVDILVSKILEEADLDDDGRLAYAEFDHVMSKAPDFANSFLIRL</sequence>
<gene>
    <name evidence="7" type="primary">LOC108670835</name>
</gene>
<feature type="domain" description="EF-hand" evidence="5">
    <location>
        <begin position="66"/>
        <end position="94"/>
    </location>
</feature>
<dbReference type="GeneID" id="108670835"/>
<dbReference type="AlphaFoldDB" id="A0A8B7NJI8"/>
<keyword evidence="1" id="KW-0479">Metal-binding</keyword>
<dbReference type="GO" id="GO:0005509">
    <property type="term" value="F:calcium ion binding"/>
    <property type="evidence" value="ECO:0007669"/>
    <property type="project" value="InterPro"/>
</dbReference>
<keyword evidence="4" id="KW-0460">Magnesium</keyword>
<dbReference type="SMART" id="SM00054">
    <property type="entry name" value="EFh"/>
    <property type="match status" value="3"/>
</dbReference>
<dbReference type="PROSITE" id="PS00018">
    <property type="entry name" value="EF_HAND_1"/>
    <property type="match status" value="1"/>
</dbReference>
<evidence type="ECO:0000256" key="3">
    <source>
        <dbReference type="ARBA" id="ARBA00022837"/>
    </source>
</evidence>
<feature type="domain" description="EF-hand" evidence="5">
    <location>
        <begin position="157"/>
        <end position="185"/>
    </location>
</feature>
<dbReference type="GO" id="GO:0007229">
    <property type="term" value="P:integrin-mediated signaling pathway"/>
    <property type="evidence" value="ECO:0007669"/>
    <property type="project" value="UniProtKB-KW"/>
</dbReference>
<organism evidence="6 7">
    <name type="scientific">Hyalella azteca</name>
    <name type="common">Amphipod</name>
    <dbReference type="NCBI Taxonomy" id="294128"/>
    <lineage>
        <taxon>Eukaryota</taxon>
        <taxon>Metazoa</taxon>
        <taxon>Ecdysozoa</taxon>
        <taxon>Arthropoda</taxon>
        <taxon>Crustacea</taxon>
        <taxon>Multicrustacea</taxon>
        <taxon>Malacostraca</taxon>
        <taxon>Eumalacostraca</taxon>
        <taxon>Peracarida</taxon>
        <taxon>Amphipoda</taxon>
        <taxon>Senticaudata</taxon>
        <taxon>Talitrida</taxon>
        <taxon>Talitroidea</taxon>
        <taxon>Hyalellidae</taxon>
        <taxon>Hyalella</taxon>
    </lineage>
</organism>
<evidence type="ECO:0000259" key="5">
    <source>
        <dbReference type="SMART" id="SM00054"/>
    </source>
</evidence>
<feature type="domain" description="EF-hand" evidence="5">
    <location>
        <begin position="103"/>
        <end position="131"/>
    </location>
</feature>
<dbReference type="InterPro" id="IPR011992">
    <property type="entry name" value="EF-hand-dom_pair"/>
</dbReference>
<dbReference type="SUPFAM" id="SSF47473">
    <property type="entry name" value="EF-hand"/>
    <property type="match status" value="1"/>
</dbReference>
<evidence type="ECO:0000256" key="2">
    <source>
        <dbReference type="ARBA" id="ARBA00022737"/>
    </source>
</evidence>
<protein>
    <submittedName>
        <fullName evidence="7">Calcium and integrin-binding protein 1</fullName>
    </submittedName>
</protein>
<dbReference type="KEGG" id="hazt:108670835"/>
<dbReference type="InterPro" id="IPR018247">
    <property type="entry name" value="EF_Hand_1_Ca_BS"/>
</dbReference>
<keyword evidence="2" id="KW-0677">Repeat</keyword>
<dbReference type="InterPro" id="IPR051433">
    <property type="entry name" value="CIBP"/>
</dbReference>
<evidence type="ECO:0000256" key="4">
    <source>
        <dbReference type="ARBA" id="ARBA00022842"/>
    </source>
</evidence>
<dbReference type="InterPro" id="IPR002048">
    <property type="entry name" value="EF_hand_dom"/>
</dbReference>
<dbReference type="OMA" id="HAHQKFK"/>
<dbReference type="FunFam" id="1.10.238.10:FF:000079">
    <property type="entry name" value="Calcium and integrin-binding family member 2"/>
    <property type="match status" value="1"/>
</dbReference>
<accession>A0A8B7NJI8</accession>
<proteinExistence type="predicted"/>
<dbReference type="RefSeq" id="XP_018013815.1">
    <property type="nucleotide sequence ID" value="XM_018158326.2"/>
</dbReference>
<keyword evidence="7" id="KW-0401">Integrin</keyword>
<dbReference type="PANTHER" id="PTHR45791">
    <property type="entry name" value="CALCIUM AND INTEGRIN BINDING FAMILY MEMBER 2"/>
    <property type="match status" value="1"/>
</dbReference>
<dbReference type="Gene3D" id="1.10.238.10">
    <property type="entry name" value="EF-hand"/>
    <property type="match status" value="2"/>
</dbReference>
<dbReference type="Pfam" id="PF13499">
    <property type="entry name" value="EF-hand_7"/>
    <property type="match status" value="1"/>
</dbReference>
<name>A0A8B7NJI8_HYAAZ</name>
<dbReference type="OrthoDB" id="114727at2759"/>
<keyword evidence="6" id="KW-1185">Reference proteome</keyword>